<gene>
    <name evidence="1" type="ORF">FPL11_03160</name>
</gene>
<name>A0A557RNJ7_9GAMM</name>
<accession>A0A557RNJ7</accession>
<reference evidence="1 2" key="1">
    <citation type="submission" date="2019-07" db="EMBL/GenBank/DDBJ databases">
        <title>Reclasification of Spiribacter aquaticus.</title>
        <authorList>
            <person name="Leon M.J."/>
            <person name="Sanchez-Porro C."/>
            <person name="Ventosa A."/>
        </authorList>
    </citation>
    <scope>NUCLEOTIDE SEQUENCE [LARGE SCALE GENOMIC DNA]</scope>
    <source>
        <strain evidence="1 2">SP30</strain>
    </source>
</reference>
<sequence>MSMSAKLFMSGRSQAIRWPAKLRIDATEVLIEPVGEAYLIKPRTPSQRNLGEWLRAFYAAMEPLPDTFLAERSDAVPQTRDWS</sequence>
<dbReference type="AlphaFoldDB" id="A0A557RNJ7"/>
<dbReference type="SUPFAM" id="SSF89447">
    <property type="entry name" value="AbrB/MazE/MraZ-like"/>
    <property type="match status" value="1"/>
</dbReference>
<proteinExistence type="predicted"/>
<dbReference type="Proteomes" id="UP000316688">
    <property type="component" value="Unassembled WGS sequence"/>
</dbReference>
<dbReference type="RefSeq" id="WP_144347189.1">
    <property type="nucleotide sequence ID" value="NZ_VMKP01000001.1"/>
</dbReference>
<dbReference type="InterPro" id="IPR037914">
    <property type="entry name" value="SpoVT-AbrB_sf"/>
</dbReference>
<dbReference type="EMBL" id="VMKP01000001">
    <property type="protein sequence ID" value="TVO66698.1"/>
    <property type="molecule type" value="Genomic_DNA"/>
</dbReference>
<comment type="caution">
    <text evidence="1">The sequence shown here is derived from an EMBL/GenBank/DDBJ whole genome shotgun (WGS) entry which is preliminary data.</text>
</comment>
<keyword evidence="2" id="KW-1185">Reference proteome</keyword>
<evidence type="ECO:0000313" key="1">
    <source>
        <dbReference type="EMBL" id="TVO66698.1"/>
    </source>
</evidence>
<organism evidence="1 2">
    <name type="scientific">Spiribacter aquaticus</name>
    <dbReference type="NCBI Taxonomy" id="1935996"/>
    <lineage>
        <taxon>Bacteria</taxon>
        <taxon>Pseudomonadati</taxon>
        <taxon>Pseudomonadota</taxon>
        <taxon>Gammaproteobacteria</taxon>
        <taxon>Chromatiales</taxon>
        <taxon>Ectothiorhodospiraceae</taxon>
        <taxon>Spiribacter</taxon>
    </lineage>
</organism>
<protein>
    <submittedName>
        <fullName evidence="1">AbrB family transcriptional regulator</fullName>
    </submittedName>
</protein>
<evidence type="ECO:0000313" key="2">
    <source>
        <dbReference type="Proteomes" id="UP000316688"/>
    </source>
</evidence>
<dbReference type="Gene3D" id="2.10.260.10">
    <property type="match status" value="1"/>
</dbReference>